<proteinExistence type="predicted"/>
<reference evidence="1" key="1">
    <citation type="submission" date="2019-12" db="EMBL/GenBank/DDBJ databases">
        <title>An insight into the sialome of adult female Ixodes ricinus ticks feeding for 6 days.</title>
        <authorList>
            <person name="Perner J."/>
            <person name="Ribeiro J.M.C."/>
        </authorList>
    </citation>
    <scope>NUCLEOTIDE SEQUENCE</scope>
    <source>
        <strain evidence="1">Semi-engorged</strain>
        <tissue evidence="1">Salivary glands</tissue>
    </source>
</reference>
<organism evidence="1">
    <name type="scientific">Ixodes ricinus</name>
    <name type="common">Common tick</name>
    <name type="synonym">Acarus ricinus</name>
    <dbReference type="NCBI Taxonomy" id="34613"/>
    <lineage>
        <taxon>Eukaryota</taxon>
        <taxon>Metazoa</taxon>
        <taxon>Ecdysozoa</taxon>
        <taxon>Arthropoda</taxon>
        <taxon>Chelicerata</taxon>
        <taxon>Arachnida</taxon>
        <taxon>Acari</taxon>
        <taxon>Parasitiformes</taxon>
        <taxon>Ixodida</taxon>
        <taxon>Ixodoidea</taxon>
        <taxon>Ixodidae</taxon>
        <taxon>Ixodinae</taxon>
        <taxon>Ixodes</taxon>
    </lineage>
</organism>
<evidence type="ECO:0000313" key="1">
    <source>
        <dbReference type="EMBL" id="MXU84674.1"/>
    </source>
</evidence>
<sequence>MSSSSSSDSSFLASSFLASGLAAAPPPAAGAAAAAAATNFDGSLRYSLAISASLKVMSVSRATAMRFLSPFTMECGAEATVG</sequence>
<name>A0A6B0U788_IXORI</name>
<dbReference type="AlphaFoldDB" id="A0A6B0U788"/>
<accession>A0A6B0U788</accession>
<protein>
    <submittedName>
        <fullName evidence="1">Uncharacterized protein</fullName>
    </submittedName>
</protein>
<dbReference type="EMBL" id="GIFC01002591">
    <property type="protein sequence ID" value="MXU84674.1"/>
    <property type="molecule type" value="Transcribed_RNA"/>
</dbReference>